<dbReference type="Proteomes" id="UP000076268">
    <property type="component" value="Unassembled WGS sequence"/>
</dbReference>
<evidence type="ECO:0000256" key="2">
    <source>
        <dbReference type="ARBA" id="ARBA00007776"/>
    </source>
</evidence>
<evidence type="ECO:0000256" key="5">
    <source>
        <dbReference type="ARBA" id="ARBA00022960"/>
    </source>
</evidence>
<dbReference type="RefSeq" id="WP_066245177.1">
    <property type="nucleotide sequence ID" value="NZ_LSGP01000025.1"/>
</dbReference>
<dbReference type="Gene3D" id="1.10.1760.20">
    <property type="match status" value="1"/>
</dbReference>
<organism evidence="9 10">
    <name type="scientific">Anaerosporomusa subterranea</name>
    <dbReference type="NCBI Taxonomy" id="1794912"/>
    <lineage>
        <taxon>Bacteria</taxon>
        <taxon>Bacillati</taxon>
        <taxon>Bacillota</taxon>
        <taxon>Negativicutes</taxon>
        <taxon>Acetonemataceae</taxon>
        <taxon>Anaerosporomusa</taxon>
    </lineage>
</organism>
<evidence type="ECO:0000256" key="6">
    <source>
        <dbReference type="ARBA" id="ARBA00022989"/>
    </source>
</evidence>
<dbReference type="EMBL" id="LSGP01000025">
    <property type="protein sequence ID" value="KYZ75403.1"/>
    <property type="molecule type" value="Genomic_DNA"/>
</dbReference>
<proteinExistence type="inferred from homology"/>
<evidence type="ECO:0000256" key="4">
    <source>
        <dbReference type="ARBA" id="ARBA00022692"/>
    </source>
</evidence>
<comment type="similarity">
    <text evidence="2">Belongs to the MreD family.</text>
</comment>
<keyword evidence="7 8" id="KW-0472">Membrane</keyword>
<dbReference type="NCBIfam" id="TIGR03426">
    <property type="entry name" value="shape_MreD"/>
    <property type="match status" value="1"/>
</dbReference>
<evidence type="ECO:0000256" key="3">
    <source>
        <dbReference type="ARBA" id="ARBA00022475"/>
    </source>
</evidence>
<feature type="transmembrane region" description="Helical" evidence="8">
    <location>
        <begin position="96"/>
        <end position="123"/>
    </location>
</feature>
<evidence type="ECO:0000313" key="9">
    <source>
        <dbReference type="EMBL" id="KYZ75403.1"/>
    </source>
</evidence>
<reference evidence="9 10" key="1">
    <citation type="submission" date="2016-02" db="EMBL/GenBank/DDBJ databases">
        <title>Anaerosporomusa subterraneum gen. nov., sp. nov., a spore-forming obligate anaerobe isolated from saprolite.</title>
        <authorList>
            <person name="Choi J.K."/>
            <person name="Shah M."/>
            <person name="Yee N."/>
        </authorList>
    </citation>
    <scope>NUCLEOTIDE SEQUENCE [LARGE SCALE GENOMIC DNA]</scope>
    <source>
        <strain evidence="9 10">RU4</strain>
    </source>
</reference>
<keyword evidence="4 8" id="KW-0812">Transmembrane</keyword>
<keyword evidence="6 8" id="KW-1133">Transmembrane helix</keyword>
<dbReference type="Pfam" id="PF04093">
    <property type="entry name" value="MreD"/>
    <property type="match status" value="1"/>
</dbReference>
<comment type="subcellular location">
    <subcellularLocation>
        <location evidence="1">Cell membrane</location>
        <topology evidence="1">Multi-pass membrane protein</topology>
    </subcellularLocation>
</comment>
<evidence type="ECO:0000256" key="8">
    <source>
        <dbReference type="SAM" id="Phobius"/>
    </source>
</evidence>
<evidence type="ECO:0000256" key="7">
    <source>
        <dbReference type="ARBA" id="ARBA00023136"/>
    </source>
</evidence>
<name>A0A154BN36_ANASB</name>
<dbReference type="GO" id="GO:0008360">
    <property type="term" value="P:regulation of cell shape"/>
    <property type="evidence" value="ECO:0007669"/>
    <property type="project" value="UniProtKB-KW"/>
</dbReference>
<feature type="transmembrane region" description="Helical" evidence="8">
    <location>
        <begin position="52"/>
        <end position="75"/>
    </location>
</feature>
<dbReference type="AlphaFoldDB" id="A0A154BN36"/>
<evidence type="ECO:0000313" key="10">
    <source>
        <dbReference type="Proteomes" id="UP000076268"/>
    </source>
</evidence>
<keyword evidence="3" id="KW-1003">Cell membrane</keyword>
<dbReference type="OrthoDB" id="9796616at2"/>
<gene>
    <name evidence="9" type="ORF">AXX12_14750</name>
</gene>
<accession>A0A154BN36</accession>
<dbReference type="InterPro" id="IPR007227">
    <property type="entry name" value="Cell_shape_determining_MreD"/>
</dbReference>
<dbReference type="STRING" id="1794912.AXX12_14750"/>
<sequence length="161" mass="17420">MKQVGVLVLSVLVLLLLQATILPQLLSAAVKPDLLLIFTVSCGLLCGREKAVGIGFFSGLLQDLASGNIFGIHTLSKMAIGYLAGLAEQKVFKEHIFLPMAAMLVASLLNSALMLALMTFLGYRIGWSAAMSGEILPSLLYNVLFSVPVHQTVYRLAKRWD</sequence>
<feature type="transmembrane region" description="Helical" evidence="8">
    <location>
        <begin position="135"/>
        <end position="157"/>
    </location>
</feature>
<comment type="caution">
    <text evidence="9">The sequence shown here is derived from an EMBL/GenBank/DDBJ whole genome shotgun (WGS) entry which is preliminary data.</text>
</comment>
<dbReference type="GO" id="GO:0005886">
    <property type="term" value="C:plasma membrane"/>
    <property type="evidence" value="ECO:0007669"/>
    <property type="project" value="UniProtKB-SubCell"/>
</dbReference>
<keyword evidence="10" id="KW-1185">Reference proteome</keyword>
<evidence type="ECO:0000256" key="1">
    <source>
        <dbReference type="ARBA" id="ARBA00004651"/>
    </source>
</evidence>
<protein>
    <submittedName>
        <fullName evidence="9">Rod shape-determining protein MreD</fullName>
    </submittedName>
</protein>
<dbReference type="InterPro" id="IPR017225">
    <property type="entry name" value="Cell_shape_determin_MreD_prd"/>
</dbReference>
<keyword evidence="5" id="KW-0133">Cell shape</keyword>
<dbReference type="PIRSF" id="PIRSF037497">
    <property type="entry name" value="MreD_Clostridium/Treponema_prd"/>
    <property type="match status" value="1"/>
</dbReference>